<organism evidence="3 4">
    <name type="scientific">Kyrpidia tusciae (strain DSM 2912 / NBRC 15312 / T2)</name>
    <name type="common">Bacillus tusciae</name>
    <dbReference type="NCBI Taxonomy" id="562970"/>
    <lineage>
        <taxon>Bacteria</taxon>
        <taxon>Bacillati</taxon>
        <taxon>Bacillota</taxon>
        <taxon>Bacilli</taxon>
        <taxon>Bacillales</taxon>
        <taxon>Alicyclobacillaceae</taxon>
        <taxon>Kyrpidia</taxon>
    </lineage>
</organism>
<dbReference type="RefSeq" id="WP_013074601.1">
    <property type="nucleotide sequence ID" value="NC_014098.1"/>
</dbReference>
<dbReference type="InterPro" id="IPR009061">
    <property type="entry name" value="DNA-bd_dom_put_sf"/>
</dbReference>
<dbReference type="HOGENOM" id="CLU_060077_10_4_9"/>
<evidence type="ECO:0000259" key="2">
    <source>
        <dbReference type="PROSITE" id="PS50937"/>
    </source>
</evidence>
<dbReference type="AlphaFoldDB" id="D5WTY8"/>
<protein>
    <submittedName>
        <fullName evidence="3">Transcriptional regulator, MerR family</fullName>
    </submittedName>
</protein>
<dbReference type="eggNOG" id="COG0789">
    <property type="taxonomic scope" value="Bacteria"/>
</dbReference>
<sequence length="64" mass="7616">MFKISEFSKIIRVSVKTLRYYDRLGLLRPARTDDVTGYRYYTADQLFRLHRILAYNSSLTVPLI</sequence>
<dbReference type="GO" id="GO:0003677">
    <property type="term" value="F:DNA binding"/>
    <property type="evidence" value="ECO:0007669"/>
    <property type="project" value="UniProtKB-KW"/>
</dbReference>
<feature type="domain" description="HTH merR-type" evidence="2">
    <location>
        <begin position="1"/>
        <end position="54"/>
    </location>
</feature>
<evidence type="ECO:0000256" key="1">
    <source>
        <dbReference type="ARBA" id="ARBA00023125"/>
    </source>
</evidence>
<name>D5WTY8_KYRT2</name>
<dbReference type="GO" id="GO:0003700">
    <property type="term" value="F:DNA-binding transcription factor activity"/>
    <property type="evidence" value="ECO:0007669"/>
    <property type="project" value="InterPro"/>
</dbReference>
<dbReference type="PROSITE" id="PS00552">
    <property type="entry name" value="HTH_MERR_1"/>
    <property type="match status" value="1"/>
</dbReference>
<dbReference type="InterPro" id="IPR047057">
    <property type="entry name" value="MerR_fam"/>
</dbReference>
<accession>D5WTY8</accession>
<reference evidence="3 4" key="1">
    <citation type="journal article" date="2011" name="Stand. Genomic Sci.">
        <title>Complete genome sequence of the thermophilic, hydrogen-oxidizing Bacillus tusciae type strain (T2) and reclassification in the new genus, Kyrpidia gen. nov. as Kyrpidia tusciae comb. nov. and emendation of the family Alicyclobacillaceae da Costa and Rainey, 2010.</title>
        <authorList>
            <person name="Klenk H.P."/>
            <person name="Lapidus A."/>
            <person name="Chertkov O."/>
            <person name="Copeland A."/>
            <person name="Del Rio T.G."/>
            <person name="Nolan M."/>
            <person name="Lucas S."/>
            <person name="Chen F."/>
            <person name="Tice H."/>
            <person name="Cheng J.F."/>
            <person name="Han C."/>
            <person name="Bruce D."/>
            <person name="Goodwin L."/>
            <person name="Pitluck S."/>
            <person name="Pati A."/>
            <person name="Ivanova N."/>
            <person name="Mavromatis K."/>
            <person name="Daum C."/>
            <person name="Chen A."/>
            <person name="Palaniappan K."/>
            <person name="Chang Y.J."/>
            <person name="Land M."/>
            <person name="Hauser L."/>
            <person name="Jeffries C.D."/>
            <person name="Detter J.C."/>
            <person name="Rohde M."/>
            <person name="Abt B."/>
            <person name="Pukall R."/>
            <person name="Goker M."/>
            <person name="Bristow J."/>
            <person name="Markowitz V."/>
            <person name="Hugenholtz P."/>
            <person name="Eisen J.A."/>
        </authorList>
    </citation>
    <scope>NUCLEOTIDE SEQUENCE [LARGE SCALE GENOMIC DNA]</scope>
    <source>
        <strain evidence="3 4">DSM 2912</strain>
    </source>
</reference>
<dbReference type="SMART" id="SM00422">
    <property type="entry name" value="HTH_MERR"/>
    <property type="match status" value="1"/>
</dbReference>
<dbReference type="STRING" id="562970.Btus_0542"/>
<proteinExistence type="predicted"/>
<dbReference type="PANTHER" id="PTHR30204">
    <property type="entry name" value="REDOX-CYCLING DRUG-SENSING TRANSCRIPTIONAL ACTIVATOR SOXR"/>
    <property type="match status" value="1"/>
</dbReference>
<dbReference type="KEGG" id="bts:Btus_0542"/>
<dbReference type="PANTHER" id="PTHR30204:SF97">
    <property type="entry name" value="MERR FAMILY REGULATORY PROTEIN"/>
    <property type="match status" value="1"/>
</dbReference>
<dbReference type="SUPFAM" id="SSF46955">
    <property type="entry name" value="Putative DNA-binding domain"/>
    <property type="match status" value="1"/>
</dbReference>
<evidence type="ECO:0000313" key="3">
    <source>
        <dbReference type="EMBL" id="ADG05308.1"/>
    </source>
</evidence>
<dbReference type="PROSITE" id="PS50937">
    <property type="entry name" value="HTH_MERR_2"/>
    <property type="match status" value="1"/>
</dbReference>
<dbReference type="InterPro" id="IPR000551">
    <property type="entry name" value="MerR-type_HTH_dom"/>
</dbReference>
<keyword evidence="4" id="KW-1185">Reference proteome</keyword>
<keyword evidence="1" id="KW-0238">DNA-binding</keyword>
<dbReference type="Pfam" id="PF13411">
    <property type="entry name" value="MerR_1"/>
    <property type="match status" value="1"/>
</dbReference>
<dbReference type="Gene3D" id="1.10.1660.10">
    <property type="match status" value="1"/>
</dbReference>
<evidence type="ECO:0000313" key="4">
    <source>
        <dbReference type="Proteomes" id="UP000002368"/>
    </source>
</evidence>
<dbReference type="Proteomes" id="UP000002368">
    <property type="component" value="Chromosome"/>
</dbReference>
<gene>
    <name evidence="3" type="ordered locus">Btus_0542</name>
</gene>
<dbReference type="EMBL" id="CP002017">
    <property type="protein sequence ID" value="ADG05308.1"/>
    <property type="molecule type" value="Genomic_DNA"/>
</dbReference>